<name>A0A1G8WSU4_9ACTN</name>
<dbReference type="Gene3D" id="3.40.50.300">
    <property type="entry name" value="P-loop containing nucleotide triphosphate hydrolases"/>
    <property type="match status" value="1"/>
</dbReference>
<evidence type="ECO:0000313" key="7">
    <source>
        <dbReference type="EMBL" id="SDJ81291.1"/>
    </source>
</evidence>
<dbReference type="InterPro" id="IPR000792">
    <property type="entry name" value="Tscrpt_reg_LuxR_C"/>
</dbReference>
<dbReference type="STRING" id="683260.SAMN05421874_103286"/>
<dbReference type="InterPro" id="IPR017871">
    <property type="entry name" value="ABC_transporter-like_CS"/>
</dbReference>
<dbReference type="SMART" id="SM00382">
    <property type="entry name" value="AAA"/>
    <property type="match status" value="1"/>
</dbReference>
<dbReference type="InterPro" id="IPR011006">
    <property type="entry name" value="CheY-like_superfamily"/>
</dbReference>
<dbReference type="PANTHER" id="PTHR43335">
    <property type="entry name" value="ABC TRANSPORTER, ATP-BINDING PROTEIN"/>
    <property type="match status" value="1"/>
</dbReference>
<dbReference type="Proteomes" id="UP000198683">
    <property type="component" value="Unassembled WGS sequence"/>
</dbReference>
<comment type="similarity">
    <text evidence="1">Belongs to the ABC transporter superfamily.</text>
</comment>
<feature type="domain" description="ABC transporter" evidence="6">
    <location>
        <begin position="2"/>
        <end position="227"/>
    </location>
</feature>
<keyword evidence="3" id="KW-0547">Nucleotide-binding</keyword>
<dbReference type="PROSITE" id="PS50893">
    <property type="entry name" value="ABC_TRANSPORTER_2"/>
    <property type="match status" value="1"/>
</dbReference>
<dbReference type="InterPro" id="IPR003439">
    <property type="entry name" value="ABC_transporter-like_ATP-bd"/>
</dbReference>
<dbReference type="PROSITE" id="PS00211">
    <property type="entry name" value="ABC_TRANSPORTER_1"/>
    <property type="match status" value="1"/>
</dbReference>
<evidence type="ECO:0000256" key="1">
    <source>
        <dbReference type="ARBA" id="ARBA00005417"/>
    </source>
</evidence>
<dbReference type="SUPFAM" id="SSF52540">
    <property type="entry name" value="P-loop containing nucleoside triphosphate hydrolases"/>
    <property type="match status" value="1"/>
</dbReference>
<sequence length="366" mass="39518">MIELKGLTKRYGDRLAVDDLSLELRPGAVTGFLGPNGAGKSTTMRLVLGLDRPSAGTALVGGVPYPRIKDPLRTVGALLDARALHPARSGRAHLLALARSNGIPRRRVEQVLETVGMADAAGRRAGAMSLGMSQRLGIAAALLGDPEVLMFDEPVNGLDPDGVRWVRGLMRSLAAEGRTVFVSSHLMSEMQLTADHLVVIGKGRLMAVIDVRMPPAHKDDGLRAALEIRERLPGVGVLVLSQYVEQHYAARLLAGSPEGLGYLLKDRVSEVAEFLESLERVRAGGTAFDPEVVRQLLARTTHADPLSRLSPREGEVLRLLAEGLVNAAVAERLHVSLSTVEKHVNAIMDKLDLPRRVLAILRYLET</sequence>
<reference evidence="7 8" key="1">
    <citation type="submission" date="2016-10" db="EMBL/GenBank/DDBJ databases">
        <authorList>
            <person name="de Groot N.N."/>
        </authorList>
    </citation>
    <scope>NUCLEOTIDE SEQUENCE [LARGE SCALE GENOMIC DNA]</scope>
    <source>
        <strain evidence="7 8">CGMCC 4.5681</strain>
    </source>
</reference>
<dbReference type="EMBL" id="FNFB01000003">
    <property type="protein sequence ID" value="SDJ81291.1"/>
    <property type="molecule type" value="Genomic_DNA"/>
</dbReference>
<dbReference type="SUPFAM" id="SSF52172">
    <property type="entry name" value="CheY-like"/>
    <property type="match status" value="1"/>
</dbReference>
<dbReference type="RefSeq" id="WP_090761346.1">
    <property type="nucleotide sequence ID" value="NZ_FNFB01000003.1"/>
</dbReference>
<evidence type="ECO:0000259" key="5">
    <source>
        <dbReference type="PROSITE" id="PS50043"/>
    </source>
</evidence>
<evidence type="ECO:0000256" key="4">
    <source>
        <dbReference type="ARBA" id="ARBA00022840"/>
    </source>
</evidence>
<dbReference type="GO" id="GO:0016887">
    <property type="term" value="F:ATP hydrolysis activity"/>
    <property type="evidence" value="ECO:0007669"/>
    <property type="project" value="InterPro"/>
</dbReference>
<dbReference type="SMART" id="SM00421">
    <property type="entry name" value="HTH_LUXR"/>
    <property type="match status" value="1"/>
</dbReference>
<evidence type="ECO:0000259" key="6">
    <source>
        <dbReference type="PROSITE" id="PS50893"/>
    </source>
</evidence>
<dbReference type="PROSITE" id="PS50043">
    <property type="entry name" value="HTH_LUXR_2"/>
    <property type="match status" value="1"/>
</dbReference>
<dbReference type="GO" id="GO:0005524">
    <property type="term" value="F:ATP binding"/>
    <property type="evidence" value="ECO:0007669"/>
    <property type="project" value="UniProtKB-KW"/>
</dbReference>
<dbReference type="SUPFAM" id="SSF46894">
    <property type="entry name" value="C-terminal effector domain of the bipartite response regulators"/>
    <property type="match status" value="1"/>
</dbReference>
<dbReference type="PROSITE" id="PS00622">
    <property type="entry name" value="HTH_LUXR_1"/>
    <property type="match status" value="1"/>
</dbReference>
<evidence type="ECO:0000313" key="8">
    <source>
        <dbReference type="Proteomes" id="UP000198683"/>
    </source>
</evidence>
<feature type="domain" description="HTH luxR-type" evidence="5">
    <location>
        <begin position="302"/>
        <end position="366"/>
    </location>
</feature>
<dbReference type="PRINTS" id="PR00038">
    <property type="entry name" value="HTHLUXR"/>
</dbReference>
<dbReference type="InterPro" id="IPR027417">
    <property type="entry name" value="P-loop_NTPase"/>
</dbReference>
<dbReference type="GO" id="GO:0003677">
    <property type="term" value="F:DNA binding"/>
    <property type="evidence" value="ECO:0007669"/>
    <property type="project" value="InterPro"/>
</dbReference>
<dbReference type="Pfam" id="PF00196">
    <property type="entry name" value="GerE"/>
    <property type="match status" value="1"/>
</dbReference>
<dbReference type="OrthoDB" id="9778547at2"/>
<gene>
    <name evidence="7" type="ORF">SAMN05421874_103286</name>
</gene>
<dbReference type="GO" id="GO:0006355">
    <property type="term" value="P:regulation of DNA-templated transcription"/>
    <property type="evidence" value="ECO:0007669"/>
    <property type="project" value="InterPro"/>
</dbReference>
<evidence type="ECO:0000256" key="2">
    <source>
        <dbReference type="ARBA" id="ARBA00022448"/>
    </source>
</evidence>
<dbReference type="Gene3D" id="3.40.50.2300">
    <property type="match status" value="1"/>
</dbReference>
<evidence type="ECO:0000256" key="3">
    <source>
        <dbReference type="ARBA" id="ARBA00022741"/>
    </source>
</evidence>
<organism evidence="7 8">
    <name type="scientific">Nonomuraea maritima</name>
    <dbReference type="NCBI Taxonomy" id="683260"/>
    <lineage>
        <taxon>Bacteria</taxon>
        <taxon>Bacillati</taxon>
        <taxon>Actinomycetota</taxon>
        <taxon>Actinomycetes</taxon>
        <taxon>Streptosporangiales</taxon>
        <taxon>Streptosporangiaceae</taxon>
        <taxon>Nonomuraea</taxon>
    </lineage>
</organism>
<dbReference type="InterPro" id="IPR016032">
    <property type="entry name" value="Sig_transdc_resp-reg_C-effctor"/>
</dbReference>
<dbReference type="PANTHER" id="PTHR43335:SF4">
    <property type="entry name" value="ABC TRANSPORTER, ATP-BINDING PROTEIN"/>
    <property type="match status" value="1"/>
</dbReference>
<dbReference type="AlphaFoldDB" id="A0A1G8WSU4"/>
<dbReference type="CDD" id="cd06170">
    <property type="entry name" value="LuxR_C_like"/>
    <property type="match status" value="1"/>
</dbReference>
<accession>A0A1G8WSU4</accession>
<keyword evidence="8" id="KW-1185">Reference proteome</keyword>
<proteinExistence type="inferred from homology"/>
<dbReference type="Pfam" id="PF00005">
    <property type="entry name" value="ABC_tran"/>
    <property type="match status" value="1"/>
</dbReference>
<keyword evidence="2" id="KW-0813">Transport</keyword>
<dbReference type="InterPro" id="IPR003593">
    <property type="entry name" value="AAA+_ATPase"/>
</dbReference>
<protein>
    <submittedName>
        <fullName evidence="7">ABC-type multidrug transport system, ATPase component</fullName>
    </submittedName>
</protein>
<keyword evidence="4" id="KW-0067">ATP-binding</keyword>